<proteinExistence type="predicted"/>
<name>A0ABX5S791_9BURK</name>
<dbReference type="InterPro" id="IPR016181">
    <property type="entry name" value="Acyl_CoA_acyltransferase"/>
</dbReference>
<accession>A0ABX5S791</accession>
<organism evidence="2 3">
    <name type="scientific">Pseudoduganella plicata</name>
    <dbReference type="NCBI Taxonomy" id="321984"/>
    <lineage>
        <taxon>Bacteria</taxon>
        <taxon>Pseudomonadati</taxon>
        <taxon>Pseudomonadota</taxon>
        <taxon>Betaproteobacteria</taxon>
        <taxon>Burkholderiales</taxon>
        <taxon>Oxalobacteraceae</taxon>
        <taxon>Telluria group</taxon>
        <taxon>Pseudoduganella</taxon>
    </lineage>
</organism>
<keyword evidence="3" id="KW-1185">Reference proteome</keyword>
<dbReference type="PROSITE" id="PS51186">
    <property type="entry name" value="GNAT"/>
    <property type="match status" value="1"/>
</dbReference>
<reference evidence="2 3" key="1">
    <citation type="submission" date="2019-03" db="EMBL/GenBank/DDBJ databases">
        <title>Draft Genome Sequences of Six Type Strains of the Genus Massilia.</title>
        <authorList>
            <person name="Miess H."/>
            <person name="Frediansyhah A."/>
            <person name="Gross H."/>
        </authorList>
    </citation>
    <scope>NUCLEOTIDE SEQUENCE [LARGE SCALE GENOMIC DNA]</scope>
    <source>
        <strain evidence="2 3">DSM 17505</strain>
    </source>
</reference>
<feature type="domain" description="N-acetyltransferase" evidence="1">
    <location>
        <begin position="40"/>
        <end position="194"/>
    </location>
</feature>
<dbReference type="Pfam" id="PF13508">
    <property type="entry name" value="Acetyltransf_7"/>
    <property type="match status" value="1"/>
</dbReference>
<protein>
    <submittedName>
        <fullName evidence="2">N-acetyltransferase</fullName>
    </submittedName>
</protein>
<evidence type="ECO:0000259" key="1">
    <source>
        <dbReference type="PROSITE" id="PS51186"/>
    </source>
</evidence>
<dbReference type="InterPro" id="IPR000182">
    <property type="entry name" value="GNAT_dom"/>
</dbReference>
<dbReference type="Gene3D" id="3.40.630.30">
    <property type="match status" value="1"/>
</dbReference>
<evidence type="ECO:0000313" key="3">
    <source>
        <dbReference type="Proteomes" id="UP000294359"/>
    </source>
</evidence>
<dbReference type="CDD" id="cd04301">
    <property type="entry name" value="NAT_SF"/>
    <property type="match status" value="1"/>
</dbReference>
<dbReference type="SUPFAM" id="SSF55729">
    <property type="entry name" value="Acyl-CoA N-acyltransferases (Nat)"/>
    <property type="match status" value="1"/>
</dbReference>
<evidence type="ECO:0000313" key="2">
    <source>
        <dbReference type="EMBL" id="QBQ36209.1"/>
    </source>
</evidence>
<dbReference type="EMBL" id="CP038026">
    <property type="protein sequence ID" value="QBQ36209.1"/>
    <property type="molecule type" value="Genomic_DNA"/>
</dbReference>
<gene>
    <name evidence="2" type="ORF">E1742_08625</name>
</gene>
<dbReference type="Proteomes" id="UP000294359">
    <property type="component" value="Chromosome"/>
</dbReference>
<sequence length="195" mass="22332">MRRTRSLRLMLLFLPQSRFRPLSSFSGKYMATRTSPSRSIEMRPLEQADQGFMEQLYASTRSADQRMDGCDARTEALLVALQFRARQAQLRTQYPYGDIAVILERDRPIGSLYVNYGPDEIRILDMSLLPEYRNRGIGLGLLRSLQAQGVRMRVPVRIDLLLSSPAYRLLQRCGFVLRGANGLHNSLEWVPPLLT</sequence>